<sequence length="763" mass="86895">MTLSFLKWLKFNFTNTQTRLLLILTIVVFMIIIAVGMTTYYSAKSVLQQELSEPQHQMLRISMNDIDEVIRESDQIAVKIALNNHVYKFLTSEVQGSYRNVTELVQFLETLTSSTPFIKSAYIYDLERESMVAFPQGYSSSKVNFPDSGWVGVAAELDDRPMLVKRREIAAGSAVPASQITLYRKIMLAGQLKGIIAINFKTDQMFKHMLLSSVSDLDNHRFILDANNKPLYDLGNYPVEEEAVEQVLATLEGEKLGEFKHEGQLLLASQTMSPYTGWRYLSIISQESLLSNAQKIRNIVFFVSLLALAAGAATIAFYNRAAFKPVKRMRQLLSGYDRHRISPELIDLEKITGQLLTDHAQQAINLRQTLPEASSKFLTDIYAGNMTGYREIGEKWNRYFKEWSDSPLTVAILSIDNYHAWCERFKKSDQSLLKFAIANIIAELLSGEWRLTPADLGRDRVIVMLQPLDPGRELDACTSIDEALRMIPKLLKFQVSAGVSEDQDGLKDLQQAMQQADSALGFRLYRGYEQVIRFEDISGHVEPGRAGENELTSQLTETIEAGSGEEAIRLMDKTFNRMKSERWHPSSAIAFLESVAESLERIRMKRDPEACGFRVSGLRTMNLESAWSLLRNEAEALAAWYDSMQLRKDYIVCQTMIAYMNDHLEDPVSIQDIAEHAGIGSSLASQLFKQEMNDTILGYFTKLRMDRACELLRETDYRISEIASMVGYQHENSFIRVYRKTKDITPGKYREMMRARRDSLLES</sequence>
<dbReference type="SMART" id="SM00342">
    <property type="entry name" value="HTH_ARAC"/>
    <property type="match status" value="1"/>
</dbReference>
<evidence type="ECO:0000313" key="7">
    <source>
        <dbReference type="Proteomes" id="UP000247459"/>
    </source>
</evidence>
<organism evidence="6 7">
    <name type="scientific">Paenibacillus illinoisensis</name>
    <dbReference type="NCBI Taxonomy" id="59845"/>
    <lineage>
        <taxon>Bacteria</taxon>
        <taxon>Bacillati</taxon>
        <taxon>Bacillota</taxon>
        <taxon>Bacilli</taxon>
        <taxon>Bacillales</taxon>
        <taxon>Paenibacillaceae</taxon>
        <taxon>Paenibacillus</taxon>
    </lineage>
</organism>
<name>A0A2W0C2Y0_9BACL</name>
<evidence type="ECO:0000256" key="4">
    <source>
        <dbReference type="SAM" id="Phobius"/>
    </source>
</evidence>
<keyword evidence="4" id="KW-0472">Membrane</keyword>
<dbReference type="Gene3D" id="1.10.10.60">
    <property type="entry name" value="Homeodomain-like"/>
    <property type="match status" value="2"/>
</dbReference>
<gene>
    <name evidence="6" type="ORF">PIL02S_05637</name>
</gene>
<accession>A0A2W0C2Y0</accession>
<keyword evidence="4" id="KW-0812">Transmembrane</keyword>
<keyword evidence="1" id="KW-0805">Transcription regulation</keyword>
<evidence type="ECO:0000256" key="2">
    <source>
        <dbReference type="ARBA" id="ARBA00023125"/>
    </source>
</evidence>
<dbReference type="InterPro" id="IPR018062">
    <property type="entry name" value="HTH_AraC-typ_CS"/>
</dbReference>
<reference evidence="6 7" key="1">
    <citation type="submission" date="2018-01" db="EMBL/GenBank/DDBJ databases">
        <title>Genome sequence of the PGP bacterium Paenibacillus illinoisensis E3.</title>
        <authorList>
            <person name="Rolli E."/>
            <person name="Marasco R."/>
            <person name="Bessem C."/>
            <person name="Michoud G."/>
            <person name="Gaiarsa S."/>
            <person name="Borin S."/>
            <person name="Daffonchio D."/>
        </authorList>
    </citation>
    <scope>NUCLEOTIDE SEQUENCE [LARGE SCALE GENOMIC DNA]</scope>
    <source>
        <strain evidence="6 7">E3</strain>
    </source>
</reference>
<evidence type="ECO:0000259" key="5">
    <source>
        <dbReference type="PROSITE" id="PS01124"/>
    </source>
</evidence>
<evidence type="ECO:0000256" key="3">
    <source>
        <dbReference type="ARBA" id="ARBA00023163"/>
    </source>
</evidence>
<dbReference type="GO" id="GO:0043565">
    <property type="term" value="F:sequence-specific DNA binding"/>
    <property type="evidence" value="ECO:0007669"/>
    <property type="project" value="InterPro"/>
</dbReference>
<dbReference type="EMBL" id="PRLG01000029">
    <property type="protein sequence ID" value="PYY26247.1"/>
    <property type="molecule type" value="Genomic_DNA"/>
</dbReference>
<keyword evidence="4" id="KW-1133">Transmembrane helix</keyword>
<dbReference type="InterPro" id="IPR009057">
    <property type="entry name" value="Homeodomain-like_sf"/>
</dbReference>
<keyword evidence="3" id="KW-0804">Transcription</keyword>
<feature type="transmembrane region" description="Helical" evidence="4">
    <location>
        <begin position="20"/>
        <end position="41"/>
    </location>
</feature>
<comment type="caution">
    <text evidence="6">The sequence shown here is derived from an EMBL/GenBank/DDBJ whole genome shotgun (WGS) entry which is preliminary data.</text>
</comment>
<dbReference type="AlphaFoldDB" id="A0A2W0C2Y0"/>
<dbReference type="SUPFAM" id="SSF46689">
    <property type="entry name" value="Homeodomain-like"/>
    <property type="match status" value="2"/>
</dbReference>
<dbReference type="PROSITE" id="PS01124">
    <property type="entry name" value="HTH_ARAC_FAMILY_2"/>
    <property type="match status" value="1"/>
</dbReference>
<keyword evidence="2" id="KW-0238">DNA-binding</keyword>
<dbReference type="InterPro" id="IPR018060">
    <property type="entry name" value="HTH_AraC"/>
</dbReference>
<feature type="domain" description="HTH araC/xylS-type" evidence="5">
    <location>
        <begin position="654"/>
        <end position="752"/>
    </location>
</feature>
<dbReference type="OrthoDB" id="2644435at2"/>
<dbReference type="Proteomes" id="UP000247459">
    <property type="component" value="Unassembled WGS sequence"/>
</dbReference>
<dbReference type="PANTHER" id="PTHR43280:SF10">
    <property type="entry name" value="REGULATORY PROTEIN POCR"/>
    <property type="match status" value="1"/>
</dbReference>
<evidence type="ECO:0000313" key="6">
    <source>
        <dbReference type="EMBL" id="PYY26247.1"/>
    </source>
</evidence>
<evidence type="ECO:0000256" key="1">
    <source>
        <dbReference type="ARBA" id="ARBA00023015"/>
    </source>
</evidence>
<proteinExistence type="predicted"/>
<dbReference type="Pfam" id="PF12833">
    <property type="entry name" value="HTH_18"/>
    <property type="match status" value="1"/>
</dbReference>
<protein>
    <submittedName>
        <fullName evidence="6">Transcriptional regulator AraC family protein</fullName>
    </submittedName>
</protein>
<dbReference type="PANTHER" id="PTHR43280">
    <property type="entry name" value="ARAC-FAMILY TRANSCRIPTIONAL REGULATOR"/>
    <property type="match status" value="1"/>
</dbReference>
<feature type="transmembrane region" description="Helical" evidence="4">
    <location>
        <begin position="299"/>
        <end position="318"/>
    </location>
</feature>
<dbReference type="GO" id="GO:0003700">
    <property type="term" value="F:DNA-binding transcription factor activity"/>
    <property type="evidence" value="ECO:0007669"/>
    <property type="project" value="InterPro"/>
</dbReference>
<dbReference type="PROSITE" id="PS00041">
    <property type="entry name" value="HTH_ARAC_FAMILY_1"/>
    <property type="match status" value="1"/>
</dbReference>